<dbReference type="InterPro" id="IPR036890">
    <property type="entry name" value="HATPase_C_sf"/>
</dbReference>
<dbReference type="InterPro" id="IPR005467">
    <property type="entry name" value="His_kinase_dom"/>
</dbReference>
<comment type="caution">
    <text evidence="10">The sequence shown here is derived from an EMBL/GenBank/DDBJ whole genome shotgun (WGS) entry which is preliminary data.</text>
</comment>
<dbReference type="InterPro" id="IPR050736">
    <property type="entry name" value="Sensor_HK_Regulatory"/>
</dbReference>
<keyword evidence="7" id="KW-0175">Coiled coil</keyword>
<evidence type="ECO:0000313" key="10">
    <source>
        <dbReference type="EMBL" id="NID09003.1"/>
    </source>
</evidence>
<dbReference type="PROSITE" id="PS50109">
    <property type="entry name" value="HIS_KIN"/>
    <property type="match status" value="1"/>
</dbReference>
<evidence type="ECO:0000256" key="2">
    <source>
        <dbReference type="ARBA" id="ARBA00012438"/>
    </source>
</evidence>
<dbReference type="Pfam" id="PF02518">
    <property type="entry name" value="HATPase_c"/>
    <property type="match status" value="1"/>
</dbReference>
<proteinExistence type="predicted"/>
<comment type="catalytic activity">
    <reaction evidence="1">
        <text>ATP + protein L-histidine = ADP + protein N-phospho-L-histidine.</text>
        <dbReference type="EC" id="2.7.13.3"/>
    </reaction>
</comment>
<dbReference type="SUPFAM" id="SSF55874">
    <property type="entry name" value="ATPase domain of HSP90 chaperone/DNA topoisomerase II/histidine kinase"/>
    <property type="match status" value="1"/>
</dbReference>
<dbReference type="Proteomes" id="UP000606008">
    <property type="component" value="Unassembled WGS sequence"/>
</dbReference>
<keyword evidence="4" id="KW-0808">Transferase</keyword>
<feature type="region of interest" description="Disordered" evidence="8">
    <location>
        <begin position="363"/>
        <end position="398"/>
    </location>
</feature>
<dbReference type="InterPro" id="IPR036097">
    <property type="entry name" value="HisK_dim/P_sf"/>
</dbReference>
<evidence type="ECO:0000256" key="3">
    <source>
        <dbReference type="ARBA" id="ARBA00022553"/>
    </source>
</evidence>
<evidence type="ECO:0000256" key="7">
    <source>
        <dbReference type="SAM" id="Coils"/>
    </source>
</evidence>
<dbReference type="EC" id="2.7.13.3" evidence="2"/>
<dbReference type="EMBL" id="WAEL01000001">
    <property type="protein sequence ID" value="NID09003.1"/>
    <property type="molecule type" value="Genomic_DNA"/>
</dbReference>
<dbReference type="PRINTS" id="PR00344">
    <property type="entry name" value="BCTRLSENSOR"/>
</dbReference>
<name>A0ABX0QE54_9BACT</name>
<evidence type="ECO:0000259" key="9">
    <source>
        <dbReference type="PROSITE" id="PS50109"/>
    </source>
</evidence>
<dbReference type="CDD" id="cd00082">
    <property type="entry name" value="HisKA"/>
    <property type="match status" value="1"/>
</dbReference>
<keyword evidence="3" id="KW-0597">Phosphoprotein</keyword>
<protein>
    <recommendedName>
        <fullName evidence="2">histidine kinase</fullName>
        <ecNumber evidence="2">2.7.13.3</ecNumber>
    </recommendedName>
</protein>
<dbReference type="PANTHER" id="PTHR43711">
    <property type="entry name" value="TWO-COMPONENT HISTIDINE KINASE"/>
    <property type="match status" value="1"/>
</dbReference>
<keyword evidence="5 10" id="KW-0418">Kinase</keyword>
<evidence type="ECO:0000256" key="6">
    <source>
        <dbReference type="ARBA" id="ARBA00023012"/>
    </source>
</evidence>
<evidence type="ECO:0000256" key="5">
    <source>
        <dbReference type="ARBA" id="ARBA00022777"/>
    </source>
</evidence>
<dbReference type="SUPFAM" id="SSF47384">
    <property type="entry name" value="Homodimeric domain of signal transducing histidine kinase"/>
    <property type="match status" value="1"/>
</dbReference>
<dbReference type="CDD" id="cd00075">
    <property type="entry name" value="HATPase"/>
    <property type="match status" value="1"/>
</dbReference>
<dbReference type="PANTHER" id="PTHR43711:SF1">
    <property type="entry name" value="HISTIDINE KINASE 1"/>
    <property type="match status" value="1"/>
</dbReference>
<feature type="domain" description="Histidine kinase" evidence="9">
    <location>
        <begin position="183"/>
        <end position="436"/>
    </location>
</feature>
<reference evidence="11" key="2">
    <citation type="submission" date="2023-07" db="EMBL/GenBank/DDBJ databases">
        <authorList>
            <person name="Jung D.-H."/>
        </authorList>
    </citation>
    <scope>NUCLEOTIDE SEQUENCE [LARGE SCALE GENOMIC DNA]</scope>
    <source>
        <strain evidence="11">JA-25</strain>
    </source>
</reference>
<dbReference type="Gene3D" id="3.30.565.10">
    <property type="entry name" value="Histidine kinase-like ATPase, C-terminal domain"/>
    <property type="match status" value="1"/>
</dbReference>
<keyword evidence="11" id="KW-1185">Reference proteome</keyword>
<dbReference type="InterPro" id="IPR004358">
    <property type="entry name" value="Sig_transdc_His_kin-like_C"/>
</dbReference>
<gene>
    <name evidence="10" type="ORF">F7231_02370</name>
</gene>
<evidence type="ECO:0000313" key="11">
    <source>
        <dbReference type="Proteomes" id="UP000606008"/>
    </source>
</evidence>
<dbReference type="SMART" id="SM00387">
    <property type="entry name" value="HATPase_c"/>
    <property type="match status" value="1"/>
</dbReference>
<reference evidence="11" key="1">
    <citation type="submission" date="2019-09" db="EMBL/GenBank/DDBJ databases">
        <authorList>
            <person name="Jung D.-H."/>
        </authorList>
    </citation>
    <scope>NUCLEOTIDE SEQUENCE [LARGE SCALE GENOMIC DNA]</scope>
    <source>
        <strain evidence="11">JA-25</strain>
    </source>
</reference>
<accession>A0ABX0QE54</accession>
<sequence length="439" mass="49005">MNLPSPANSPTSNELVDFLFNRRETLLNNWRTACESDPSLKKIAVLSREEFNNLMPAILDILEQRILGRTPDNDPAVTARSHGLHRWQKSLGLPELLKELHHLSELLVSELKLFRELFPGTNPDLVLQAQHQIMALMNETIGGSITKHDELQRLQAANRAASLEQALLEMQALSRRRGDLLRTSSHDLRSGLGLSMGAAYFLQMDDLSPEDRQQYMDMLNRNLNHVQSMLTNLMDLSRLEAGHEPVQLESFDAAQLLTELVSSAQPKATERALILRAEGPKLLPVRTDRLKIYRIAQNLIINALTYTPSTPAHPGLVSVSWSAENDWRWGFSVQDSGPGLPPNLMEQFHKQLRPIVEETSVLSPEEGQPVAVTPNNEHDVPSGPALEAQSHQSPDQGEGVGLQIVKRLCEMIGASLEMESIKGRGTLFRVRLNVQSPDL</sequence>
<dbReference type="RefSeq" id="WP_166690766.1">
    <property type="nucleotide sequence ID" value="NZ_WAEL01000001.1"/>
</dbReference>
<evidence type="ECO:0000256" key="8">
    <source>
        <dbReference type="SAM" id="MobiDB-lite"/>
    </source>
</evidence>
<dbReference type="SMART" id="SM00388">
    <property type="entry name" value="HisKA"/>
    <property type="match status" value="1"/>
</dbReference>
<feature type="coiled-coil region" evidence="7">
    <location>
        <begin position="151"/>
        <end position="183"/>
    </location>
</feature>
<evidence type="ECO:0000256" key="1">
    <source>
        <dbReference type="ARBA" id="ARBA00000085"/>
    </source>
</evidence>
<dbReference type="Pfam" id="PF00512">
    <property type="entry name" value="HisKA"/>
    <property type="match status" value="1"/>
</dbReference>
<dbReference type="InterPro" id="IPR003594">
    <property type="entry name" value="HATPase_dom"/>
</dbReference>
<dbReference type="GO" id="GO:0016301">
    <property type="term" value="F:kinase activity"/>
    <property type="evidence" value="ECO:0007669"/>
    <property type="project" value="UniProtKB-KW"/>
</dbReference>
<keyword evidence="6" id="KW-0902">Two-component regulatory system</keyword>
<dbReference type="InterPro" id="IPR003661">
    <property type="entry name" value="HisK_dim/P_dom"/>
</dbReference>
<dbReference type="Gene3D" id="1.10.287.130">
    <property type="match status" value="1"/>
</dbReference>
<evidence type="ECO:0000256" key="4">
    <source>
        <dbReference type="ARBA" id="ARBA00022679"/>
    </source>
</evidence>
<organism evidence="10 11">
    <name type="scientific">Fibrivirga algicola</name>
    <dbReference type="NCBI Taxonomy" id="2950420"/>
    <lineage>
        <taxon>Bacteria</taxon>
        <taxon>Pseudomonadati</taxon>
        <taxon>Bacteroidota</taxon>
        <taxon>Cytophagia</taxon>
        <taxon>Cytophagales</taxon>
        <taxon>Spirosomataceae</taxon>
        <taxon>Fibrivirga</taxon>
    </lineage>
</organism>